<protein>
    <submittedName>
        <fullName evidence="1">Uncharacterized protein</fullName>
    </submittedName>
</protein>
<accession>A0A8H6WRD7</accession>
<sequence length="258" mass="28082">MCVLPAHLIPLSNSYFANLDAFRVPLAPAGFRSTRNTQSRWLLRSPSSPHIAVKPHTVSNLPIRTSNAPITTIAPDQDHSTYLPLRCGSNGPSSCRSASWVFVERVHIACRLESRIREKGEGSTSGGPKIVPLKACSGLGMEMEVVTRGGVRRARSPLFSRIFALLVAAAGDERWHTIHESVFVHLFGGIRAYRSLGTSKLASQWPFGEWGCVGGGCSARHRSDWKGPVKALHGASLGDATYHLWRIGEGILMDLGLH</sequence>
<organism evidence="1 2">
    <name type="scientific">Mycena venus</name>
    <dbReference type="NCBI Taxonomy" id="2733690"/>
    <lineage>
        <taxon>Eukaryota</taxon>
        <taxon>Fungi</taxon>
        <taxon>Dikarya</taxon>
        <taxon>Basidiomycota</taxon>
        <taxon>Agaricomycotina</taxon>
        <taxon>Agaricomycetes</taxon>
        <taxon>Agaricomycetidae</taxon>
        <taxon>Agaricales</taxon>
        <taxon>Marasmiineae</taxon>
        <taxon>Mycenaceae</taxon>
        <taxon>Mycena</taxon>
    </lineage>
</organism>
<evidence type="ECO:0000313" key="2">
    <source>
        <dbReference type="Proteomes" id="UP000620124"/>
    </source>
</evidence>
<comment type="caution">
    <text evidence="1">The sequence shown here is derived from an EMBL/GenBank/DDBJ whole genome shotgun (WGS) entry which is preliminary data.</text>
</comment>
<reference evidence="1" key="1">
    <citation type="submission" date="2020-05" db="EMBL/GenBank/DDBJ databases">
        <title>Mycena genomes resolve the evolution of fungal bioluminescence.</title>
        <authorList>
            <person name="Tsai I.J."/>
        </authorList>
    </citation>
    <scope>NUCLEOTIDE SEQUENCE</scope>
    <source>
        <strain evidence="1">CCC161011</strain>
    </source>
</reference>
<proteinExistence type="predicted"/>
<evidence type="ECO:0000313" key="1">
    <source>
        <dbReference type="EMBL" id="KAF7326761.1"/>
    </source>
</evidence>
<keyword evidence="2" id="KW-1185">Reference proteome</keyword>
<gene>
    <name evidence="1" type="ORF">MVEN_02595100</name>
</gene>
<dbReference type="Proteomes" id="UP000620124">
    <property type="component" value="Unassembled WGS sequence"/>
</dbReference>
<name>A0A8H6WRD7_9AGAR</name>
<dbReference type="AlphaFoldDB" id="A0A8H6WRD7"/>
<dbReference type="EMBL" id="JACAZI010000040">
    <property type="protein sequence ID" value="KAF7326761.1"/>
    <property type="molecule type" value="Genomic_DNA"/>
</dbReference>